<dbReference type="PANTHER" id="PTHR46082:SF11">
    <property type="entry name" value="AAA+ ATPASE DOMAIN-CONTAINING PROTEIN-RELATED"/>
    <property type="match status" value="1"/>
</dbReference>
<dbReference type="Pfam" id="PF13424">
    <property type="entry name" value="TPR_12"/>
    <property type="match status" value="6"/>
</dbReference>
<feature type="repeat" description="TPR" evidence="1">
    <location>
        <begin position="862"/>
        <end position="895"/>
    </location>
</feature>
<dbReference type="Gene3D" id="3.40.50.1580">
    <property type="entry name" value="Nucleoside phosphorylase domain"/>
    <property type="match status" value="1"/>
</dbReference>
<comment type="caution">
    <text evidence="2">The sequence shown here is derived from an EMBL/GenBank/DDBJ whole genome shotgun (WGS) entry which is preliminary data.</text>
</comment>
<dbReference type="InterPro" id="IPR019734">
    <property type="entry name" value="TPR_rpt"/>
</dbReference>
<evidence type="ECO:0008006" key="4">
    <source>
        <dbReference type="Google" id="ProtNLM"/>
    </source>
</evidence>
<dbReference type="PANTHER" id="PTHR46082">
    <property type="entry name" value="ATP/GTP-BINDING PROTEIN-RELATED"/>
    <property type="match status" value="1"/>
</dbReference>
<dbReference type="Proteomes" id="UP001307849">
    <property type="component" value="Unassembled WGS sequence"/>
</dbReference>
<feature type="repeat" description="TPR" evidence="1">
    <location>
        <begin position="1156"/>
        <end position="1189"/>
    </location>
</feature>
<gene>
    <name evidence="2" type="ORF">TWF506_003077</name>
</gene>
<reference evidence="2 3" key="1">
    <citation type="submission" date="2019-10" db="EMBL/GenBank/DDBJ databases">
        <authorList>
            <person name="Palmer J.M."/>
        </authorList>
    </citation>
    <scope>NUCLEOTIDE SEQUENCE [LARGE SCALE GENOMIC DNA]</scope>
    <source>
        <strain evidence="2 3">TWF506</strain>
    </source>
</reference>
<evidence type="ECO:0000256" key="1">
    <source>
        <dbReference type="PROSITE-ProRule" id="PRU00339"/>
    </source>
</evidence>
<evidence type="ECO:0000313" key="3">
    <source>
        <dbReference type="Proteomes" id="UP001307849"/>
    </source>
</evidence>
<dbReference type="SUPFAM" id="SSF52540">
    <property type="entry name" value="P-loop containing nucleoside triphosphate hydrolases"/>
    <property type="match status" value="1"/>
</dbReference>
<dbReference type="Pfam" id="PF13374">
    <property type="entry name" value="TPR_10"/>
    <property type="match status" value="2"/>
</dbReference>
<dbReference type="GO" id="GO:0003824">
    <property type="term" value="F:catalytic activity"/>
    <property type="evidence" value="ECO:0007669"/>
    <property type="project" value="InterPro"/>
</dbReference>
<proteinExistence type="predicted"/>
<dbReference type="SUPFAM" id="SSF53167">
    <property type="entry name" value="Purine and uridine phosphorylases"/>
    <property type="match status" value="1"/>
</dbReference>
<protein>
    <recommendedName>
        <fullName evidence="4">Nucleoside phosphorylase domain-containing protein</fullName>
    </recommendedName>
</protein>
<dbReference type="EMBL" id="JAVHJM010000011">
    <property type="protein sequence ID" value="KAK6502496.1"/>
    <property type="molecule type" value="Genomic_DNA"/>
</dbReference>
<dbReference type="GO" id="GO:0043531">
    <property type="term" value="F:ADP binding"/>
    <property type="evidence" value="ECO:0007669"/>
    <property type="project" value="InterPro"/>
</dbReference>
<accession>A0AAN8RQY5</accession>
<keyword evidence="1" id="KW-0802">TPR repeat</keyword>
<dbReference type="PRINTS" id="PR00381">
    <property type="entry name" value="KINESINLIGHT"/>
</dbReference>
<feature type="repeat" description="TPR" evidence="1">
    <location>
        <begin position="946"/>
        <end position="979"/>
    </location>
</feature>
<dbReference type="GO" id="GO:0009116">
    <property type="term" value="P:nucleoside metabolic process"/>
    <property type="evidence" value="ECO:0007669"/>
    <property type="project" value="InterPro"/>
</dbReference>
<feature type="repeat" description="TPR" evidence="1">
    <location>
        <begin position="988"/>
        <end position="1021"/>
    </location>
</feature>
<feature type="repeat" description="TPR" evidence="1">
    <location>
        <begin position="820"/>
        <end position="853"/>
    </location>
</feature>
<evidence type="ECO:0000313" key="2">
    <source>
        <dbReference type="EMBL" id="KAK6502496.1"/>
    </source>
</evidence>
<name>A0AAN8RQY5_9PEZI</name>
<dbReference type="Gene3D" id="1.25.40.10">
    <property type="entry name" value="Tetratricopeptide repeat domain"/>
    <property type="match status" value="4"/>
</dbReference>
<dbReference type="InterPro" id="IPR011990">
    <property type="entry name" value="TPR-like_helical_dom_sf"/>
</dbReference>
<feature type="repeat" description="TPR" evidence="1">
    <location>
        <begin position="1030"/>
        <end position="1063"/>
    </location>
</feature>
<dbReference type="InterPro" id="IPR053137">
    <property type="entry name" value="NLR-like"/>
</dbReference>
<dbReference type="InterPro" id="IPR027417">
    <property type="entry name" value="P-loop_NTPase"/>
</dbReference>
<dbReference type="PROSITE" id="PS50005">
    <property type="entry name" value="TPR"/>
    <property type="match status" value="8"/>
</dbReference>
<keyword evidence="3" id="KW-1185">Reference proteome</keyword>
<organism evidence="2 3">
    <name type="scientific">Arthrobotrys conoides</name>
    <dbReference type="NCBI Taxonomy" id="74498"/>
    <lineage>
        <taxon>Eukaryota</taxon>
        <taxon>Fungi</taxon>
        <taxon>Dikarya</taxon>
        <taxon>Ascomycota</taxon>
        <taxon>Pezizomycotina</taxon>
        <taxon>Orbiliomycetes</taxon>
        <taxon>Orbiliales</taxon>
        <taxon>Orbiliaceae</taxon>
        <taxon>Arthrobotrys</taxon>
    </lineage>
</organism>
<dbReference type="SMART" id="SM00028">
    <property type="entry name" value="TPR"/>
    <property type="match status" value="14"/>
</dbReference>
<sequence length="1394" mass="156224">MTAKLNRDDYSIGWICAIPIELEAARKVLDEVHPKLSVPQGDENCYEFGRIGEHNVVISWLPQASYGLTNAAIVATRMNTTFTRMRFGLMVGVGGGAPSSTNDIRLGDIVISQPTNRSGGVIQYDFGKATEGGGFQITGFLNAPPPTLLSAVSAITATDQVKLGQKISDTAYEIEKRDGRFIYPGKDTDKLFHASYLHVPGEGRQVDTCSACDTPNIINRPERPHDHPYLHYGIIASANQVMKDGAKRDKVSTETGALCFEMEAAGLMGNYKYLVVRGICDYSDGHKNKRWQPYAALVAAIYAKELLLQIPAASKDEIEDDSIRREKINEINFVIPFHMPFPRNRNFVGRAEELRQVYKYFSGPNSTEISIHKPDSVVTPRIYALTGTGGMGKTQIALEYAYRHHRDYTAVFWVSTANEGTIHTSFIDIMQRIVREQARITWPESPPDYQAIGSKLGIPGLIDEKGIVSANLEVVNNIRSALFDWLQLPGNRWLLIFDNLDDLETFSVQKYFPNQGSGAIFITSRRPEFSQSAKQVDLDGLDSKSAVALLLNLAHLTDSGVPENEAVKLVEKLGFMPLAISHAGCYIHETKLPLRSYLSYYNEAFTVVQSRKSKFGWNYRNDTAATTWEISFSKIKEQNEEAALLLLVCSYLNPQEIFDDLWGDKALEKVETQKKILLLASYSLVKIIKFGVFSVHPVVHSWARESSDRLERFRAIKYAVTILGKASNRGNVSRENKEWEAREERRVASHMEYLHQNLKPLFSTFLQEEQESENQTLFGHVHNIALVFSNQGKHDEAMQWYERALAGSEKALGKDHPSTFVTVNNIALVFSNQGKYDEAMQWYERALAGSEKALGKDHPSTLSTINNIAAVFDKQGKYDEAMQWYERALAGSEKALGKDHPSTLVTVNNIAAVFDKQGKYDEAMQWYERALAGSEKALGKDHPSTLSTINNIAAVFDKQGKYDEAMQWYERALAGREKALGKDHPSTLSTVNNIALVFDNQGKYDEAMQWYERALAGSEKALGKDHPSTLSTINNIAAVFDKQGKYDEAMQWYERALAGREKALGKDHPSTLSTVNNIALVFDNQGKYDEARQWYERALAGKEKALGKGHPSTLSTVNNIALVFDNQGKYDEAMQWYERALAGREKALGKDHPSTLSTVNNIALVFSNQGKYDEAMQWYERALAGSEKALGKDHPSTLVTVNNIAAVFDKQGKHDEAMQWYERALAGSEKALGKDHPSTLVTVNNIALVFDNQGKHDEAMQWYERALAGREKALGKDHPSTLVTINNIAAVFFNQGKYNEAMQWCERALAGREKALGKDHPSTLVTINNIAAVFDKQGKYDEAMQWYERALAGCEKALGKDHPSTLDTARRLRVLTDKPSKINWRKAFSRLYRR</sequence>
<feature type="repeat" description="TPR" evidence="1">
    <location>
        <begin position="904"/>
        <end position="937"/>
    </location>
</feature>
<dbReference type="InterPro" id="IPR035994">
    <property type="entry name" value="Nucleoside_phosphorylase_sf"/>
</dbReference>
<dbReference type="Gene3D" id="3.40.50.300">
    <property type="entry name" value="P-loop containing nucleotide triphosphate hydrolases"/>
    <property type="match status" value="1"/>
</dbReference>
<dbReference type="SUPFAM" id="SSF48452">
    <property type="entry name" value="TPR-like"/>
    <property type="match status" value="2"/>
</dbReference>
<feature type="repeat" description="TPR" evidence="1">
    <location>
        <begin position="1114"/>
        <end position="1147"/>
    </location>
</feature>